<dbReference type="SMART" id="SM00838">
    <property type="entry name" value="EFG_C"/>
    <property type="match status" value="1"/>
</dbReference>
<dbReference type="GO" id="GO:0000027">
    <property type="term" value="P:ribosomal large subunit assembly"/>
    <property type="evidence" value="ECO:0007669"/>
    <property type="project" value="UniProtKB-UniRule"/>
</dbReference>
<feature type="domain" description="Tr-type G" evidence="4">
    <location>
        <begin position="20"/>
        <end position="215"/>
    </location>
</feature>
<dbReference type="InterPro" id="IPR047041">
    <property type="entry name" value="BipA_GTP-bd_dom"/>
</dbReference>
<keyword evidence="3" id="KW-0547">Nucleotide-binding</keyword>
<dbReference type="GO" id="GO:0000049">
    <property type="term" value="F:tRNA binding"/>
    <property type="evidence" value="ECO:0007669"/>
    <property type="project" value="UniProtKB-KW"/>
</dbReference>
<dbReference type="InterPro" id="IPR047042">
    <property type="entry name" value="BipA_II"/>
</dbReference>
<dbReference type="GO" id="GO:0043022">
    <property type="term" value="F:ribosome binding"/>
    <property type="evidence" value="ECO:0007669"/>
    <property type="project" value="UniProtKB-UniRule"/>
</dbReference>
<dbReference type="HAMAP" id="MF_00849">
    <property type="entry name" value="BipA"/>
    <property type="match status" value="1"/>
</dbReference>
<dbReference type="GO" id="GO:0005525">
    <property type="term" value="F:GTP binding"/>
    <property type="evidence" value="ECO:0007669"/>
    <property type="project" value="UniProtKB-UniRule"/>
</dbReference>
<dbReference type="EMBL" id="FOEI01000002">
    <property type="protein sequence ID" value="SEP84853.1"/>
    <property type="molecule type" value="Genomic_DNA"/>
</dbReference>
<dbReference type="FunFam" id="3.30.70.870:FF:000003">
    <property type="entry name" value="GTP-binding protein TypA"/>
    <property type="match status" value="1"/>
</dbReference>
<comment type="similarity">
    <text evidence="3">Belongs to the TRAFAC class translation factor GTPase superfamily. Classic translation factor GTPase family. BipA subfamily.</text>
</comment>
<dbReference type="InterPro" id="IPR042116">
    <property type="entry name" value="TypA/BipA_C"/>
</dbReference>
<dbReference type="InterPro" id="IPR035647">
    <property type="entry name" value="EFG_III/V"/>
</dbReference>
<evidence type="ECO:0000256" key="3">
    <source>
        <dbReference type="HAMAP-Rule" id="MF_00849"/>
    </source>
</evidence>
<dbReference type="InterPro" id="IPR000795">
    <property type="entry name" value="T_Tr_GTP-bd_dom"/>
</dbReference>
<dbReference type="FunFam" id="2.40.50.250:FF:000001">
    <property type="entry name" value="GTP-binding protein TypA"/>
    <property type="match status" value="1"/>
</dbReference>
<evidence type="ECO:0000256" key="2">
    <source>
        <dbReference type="ARBA" id="ARBA00048548"/>
    </source>
</evidence>
<comment type="subunit">
    <text evidence="3">Monomer.</text>
</comment>
<dbReference type="Pfam" id="PF00009">
    <property type="entry name" value="GTP_EFTU"/>
    <property type="match status" value="1"/>
</dbReference>
<dbReference type="InterPro" id="IPR005225">
    <property type="entry name" value="Small_GTP-bd"/>
</dbReference>
<dbReference type="Pfam" id="PF03144">
    <property type="entry name" value="GTP_EFTU_D2"/>
    <property type="match status" value="1"/>
</dbReference>
<dbReference type="CDD" id="cd03691">
    <property type="entry name" value="BipA_TypA_II"/>
    <property type="match status" value="1"/>
</dbReference>
<dbReference type="EC" id="3.6.5.-" evidence="3"/>
<dbReference type="GO" id="GO:0019843">
    <property type="term" value="F:rRNA binding"/>
    <property type="evidence" value="ECO:0007669"/>
    <property type="project" value="UniProtKB-KW"/>
</dbReference>
<evidence type="ECO:0000256" key="1">
    <source>
        <dbReference type="ARBA" id="ARBA00023134"/>
    </source>
</evidence>
<dbReference type="InterPro" id="IPR004161">
    <property type="entry name" value="EFTu-like_2"/>
</dbReference>
<dbReference type="STRING" id="1299341.SAMN05444005_102544"/>
<dbReference type="GO" id="GO:0003924">
    <property type="term" value="F:GTPase activity"/>
    <property type="evidence" value="ECO:0007669"/>
    <property type="project" value="UniProtKB-UniRule"/>
</dbReference>
<dbReference type="NCBIfam" id="TIGR01394">
    <property type="entry name" value="TypA_BipA"/>
    <property type="match status" value="1"/>
</dbReference>
<dbReference type="GO" id="GO:0009409">
    <property type="term" value="P:response to cold"/>
    <property type="evidence" value="ECO:0007669"/>
    <property type="project" value="UniProtKB-ARBA"/>
</dbReference>
<dbReference type="CDD" id="cd03710">
    <property type="entry name" value="BipA_TypA_C"/>
    <property type="match status" value="1"/>
</dbReference>
<dbReference type="Pfam" id="PF00679">
    <property type="entry name" value="EFG_C"/>
    <property type="match status" value="1"/>
</dbReference>
<reference evidence="5 6" key="1">
    <citation type="submission" date="2016-10" db="EMBL/GenBank/DDBJ databases">
        <authorList>
            <person name="de Groot N.N."/>
        </authorList>
    </citation>
    <scope>NUCLEOTIDE SEQUENCE [LARGE SCALE GENOMIC DNA]</scope>
    <source>
        <strain evidence="5 6">DSM 27078</strain>
    </source>
</reference>
<dbReference type="Pfam" id="PF21018">
    <property type="entry name" value="BipA_C"/>
    <property type="match status" value="1"/>
</dbReference>
<comment type="subcellular location">
    <subcellularLocation>
        <location evidence="3">Cytoplasm</location>
    </subcellularLocation>
    <text evidence="3">Binds to ribosomes.</text>
</comment>
<dbReference type="FunFam" id="3.40.50.300:FF:000055">
    <property type="entry name" value="GTP-binding protein TypA"/>
    <property type="match status" value="1"/>
</dbReference>
<evidence type="ECO:0000259" key="4">
    <source>
        <dbReference type="PROSITE" id="PS51722"/>
    </source>
</evidence>
<dbReference type="Gene3D" id="3.40.50.300">
    <property type="entry name" value="P-loop containing nucleotide triphosphate hydrolases"/>
    <property type="match status" value="1"/>
</dbReference>
<dbReference type="Gene3D" id="2.40.30.10">
    <property type="entry name" value="Translation factors"/>
    <property type="match status" value="1"/>
</dbReference>
<keyword evidence="1 3" id="KW-0342">GTP-binding</keyword>
<dbReference type="PRINTS" id="PR00315">
    <property type="entry name" value="ELONGATNFCT"/>
</dbReference>
<dbReference type="SUPFAM" id="SSF50447">
    <property type="entry name" value="Translation proteins"/>
    <property type="match status" value="1"/>
</dbReference>
<dbReference type="InterPro" id="IPR031157">
    <property type="entry name" value="G_TR_CS"/>
</dbReference>
<dbReference type="PROSITE" id="PS51722">
    <property type="entry name" value="G_TR_2"/>
    <property type="match status" value="1"/>
</dbReference>
<dbReference type="InterPro" id="IPR000640">
    <property type="entry name" value="EFG_V-like"/>
</dbReference>
<dbReference type="SUPFAM" id="SSF52540">
    <property type="entry name" value="P-loop containing nucleoside triphosphate hydrolases"/>
    <property type="match status" value="1"/>
</dbReference>
<dbReference type="Gene3D" id="3.30.70.870">
    <property type="entry name" value="Elongation Factor G (Translational Gtpase), domain 3"/>
    <property type="match status" value="1"/>
</dbReference>
<comment type="function">
    <text evidence="3">A 50S ribosomal subunit assembly protein with GTPase activity, required for 50S subunit assembly at low temperatures, may also play a role in translation. Binds GTP and analogs. Binds the 70S ribosome between the 30S and 50S subunits, in a similar position as ribosome-bound EF-G; it contacts a number of ribosomal proteins, both rRNAs and the A-site tRNA.</text>
</comment>
<dbReference type="GO" id="GO:0005829">
    <property type="term" value="C:cytosol"/>
    <property type="evidence" value="ECO:0007669"/>
    <property type="project" value="TreeGrafter"/>
</dbReference>
<dbReference type="FunFam" id="3.30.70.240:FF:000002">
    <property type="entry name" value="GTP-binding protein TypA"/>
    <property type="match status" value="1"/>
</dbReference>
<organism evidence="5 6">
    <name type="scientific">Flavobacterium urocaniciphilum</name>
    <dbReference type="NCBI Taxonomy" id="1299341"/>
    <lineage>
        <taxon>Bacteria</taxon>
        <taxon>Pseudomonadati</taxon>
        <taxon>Bacteroidota</taxon>
        <taxon>Flavobacteriia</taxon>
        <taxon>Flavobacteriales</taxon>
        <taxon>Flavobacteriaceae</taxon>
        <taxon>Flavobacterium</taxon>
    </lineage>
</organism>
<sequence>MFDYQDNKCTFALSKKEHMSSIRNIAIIAHVDHGKTTLVDKIMYHCQLFRENENTGDLILDNNDLERERGITITSKNVSVTYKGTKINIIDTPGHADFGGEVERVLNMADGVCLLVDAFEGPMPQTRFVLQKAIDLGLKPCVVINKVDKENCTPEEVHEKVFDLMFELGATEAQLDFPAVYGSAKNNWMSEDWKNQTDSIEPLLDMVLEHVPAPKVSEGTPQMLITSLDFSAFTGRIAIGRLERGVLKENMPISLVKRDGTITKSRIKELHTFEGLGRKKVEEVVAGDICAIIGVEGFEIGDTIADFENPEALQTIAIDEPTMSMLFTINDSPFFGKEGKFVTSRHIRERLEKELEKNLAMRMAETDSADKFMVFGRGVLHLSVLIETMRREGYEVQIGQPQVIIKEIDGVKCEPVEELTIDLPESLSGRAVEFVTLRKGEMLSMETKGDRMVIVFNIPSRGIIGLRNQLLTATAGEAIMAHRFIGYEPYKGEIAGRNKGSLISMEKGKAIPYSLDKLQDRGRFFVEPNAEIYEGQVIGENSRADDMCVNVTKEKKLTNVRSSGNDDKARIIPPIIFSLEEALEYIQKDEYVEVTPKSIRLRKIYLTENDRKRFKV</sequence>
<dbReference type="Gene3D" id="2.40.50.250">
    <property type="entry name" value="bipa protein"/>
    <property type="match status" value="1"/>
</dbReference>
<keyword evidence="3" id="KW-0820">tRNA-binding</keyword>
<dbReference type="InterPro" id="IPR006298">
    <property type="entry name" value="BipA"/>
</dbReference>
<keyword evidence="3" id="KW-0694">RNA-binding</keyword>
<dbReference type="InterPro" id="IPR048876">
    <property type="entry name" value="BipA_C"/>
</dbReference>
<protein>
    <recommendedName>
        <fullName evidence="3">Large ribosomal subunit assembly factor BipA</fullName>
        <ecNumber evidence="3">3.6.5.-</ecNumber>
    </recommendedName>
    <alternativeName>
        <fullName evidence="3">GTP-binding protein BipA</fullName>
    </alternativeName>
</protein>
<keyword evidence="3" id="KW-0963">Cytoplasm</keyword>
<gene>
    <name evidence="3" type="primary">bipA</name>
    <name evidence="5" type="ORF">SAMN05444005_102544</name>
</gene>
<dbReference type="InterPro" id="IPR027417">
    <property type="entry name" value="P-loop_NTPase"/>
</dbReference>
<accession>A0A1H9B855</accession>
<dbReference type="GO" id="GO:0010467">
    <property type="term" value="P:gene expression"/>
    <property type="evidence" value="ECO:0007669"/>
    <property type="project" value="UniProtKB-ARBA"/>
</dbReference>
<feature type="binding site" evidence="3">
    <location>
        <begin position="32"/>
        <end position="37"/>
    </location>
    <ligand>
        <name>GTP</name>
        <dbReference type="ChEBI" id="CHEBI:37565"/>
    </ligand>
</feature>
<proteinExistence type="inferred from homology"/>
<dbReference type="AlphaFoldDB" id="A0A1H9B855"/>
<name>A0A1H9B855_9FLAO</name>
<dbReference type="InterPro" id="IPR035651">
    <property type="entry name" value="BipA_V"/>
</dbReference>
<dbReference type="FunFam" id="2.40.30.10:FF:000016">
    <property type="entry name" value="GTP-binding protein TypA"/>
    <property type="match status" value="1"/>
</dbReference>
<dbReference type="PANTHER" id="PTHR42908">
    <property type="entry name" value="TRANSLATION ELONGATION FACTOR-RELATED"/>
    <property type="match status" value="1"/>
</dbReference>
<dbReference type="InterPro" id="IPR047043">
    <property type="entry name" value="BipA_III"/>
</dbReference>
<dbReference type="InterPro" id="IPR009000">
    <property type="entry name" value="Transl_B-barrel_sf"/>
</dbReference>
<dbReference type="GO" id="GO:1990904">
    <property type="term" value="C:ribonucleoprotein complex"/>
    <property type="evidence" value="ECO:0007669"/>
    <property type="project" value="TreeGrafter"/>
</dbReference>
<feature type="binding site" evidence="3">
    <location>
        <begin position="145"/>
        <end position="148"/>
    </location>
    <ligand>
        <name>GTP</name>
        <dbReference type="ChEBI" id="CHEBI:37565"/>
    </ligand>
</feature>
<dbReference type="CDD" id="cd01891">
    <property type="entry name" value="TypA_BipA"/>
    <property type="match status" value="1"/>
</dbReference>
<keyword evidence="6" id="KW-1185">Reference proteome</keyword>
<evidence type="ECO:0000313" key="5">
    <source>
        <dbReference type="EMBL" id="SEP84853.1"/>
    </source>
</evidence>
<comment type="catalytic activity">
    <reaction evidence="2 3">
        <text>GTP + H2O = GDP + phosphate + H(+)</text>
        <dbReference type="Rhea" id="RHEA:19669"/>
        <dbReference type="ChEBI" id="CHEBI:15377"/>
        <dbReference type="ChEBI" id="CHEBI:15378"/>
        <dbReference type="ChEBI" id="CHEBI:37565"/>
        <dbReference type="ChEBI" id="CHEBI:43474"/>
        <dbReference type="ChEBI" id="CHEBI:58189"/>
    </reaction>
</comment>
<dbReference type="CDD" id="cd16263">
    <property type="entry name" value="BipA_III"/>
    <property type="match status" value="1"/>
</dbReference>
<dbReference type="PROSITE" id="PS00301">
    <property type="entry name" value="G_TR_1"/>
    <property type="match status" value="1"/>
</dbReference>
<dbReference type="PANTHER" id="PTHR42908:SF8">
    <property type="entry name" value="TR-TYPE G DOMAIN-CONTAINING PROTEIN"/>
    <property type="match status" value="1"/>
</dbReference>
<dbReference type="Proteomes" id="UP000198648">
    <property type="component" value="Unassembled WGS sequence"/>
</dbReference>
<keyword evidence="3" id="KW-0699">rRNA-binding</keyword>
<evidence type="ECO:0000313" key="6">
    <source>
        <dbReference type="Proteomes" id="UP000198648"/>
    </source>
</evidence>
<dbReference type="SUPFAM" id="SSF54980">
    <property type="entry name" value="EF-G C-terminal domain-like"/>
    <property type="match status" value="2"/>
</dbReference>
<keyword evidence="3" id="KW-0690">Ribosome biogenesis</keyword>
<keyword evidence="3" id="KW-0378">Hydrolase</keyword>
<dbReference type="NCBIfam" id="TIGR00231">
    <property type="entry name" value="small_GTP"/>
    <property type="match status" value="1"/>
</dbReference>
<dbReference type="Gene3D" id="3.30.70.240">
    <property type="match status" value="1"/>
</dbReference>